<evidence type="ECO:0000256" key="2">
    <source>
        <dbReference type="ARBA" id="ARBA00022723"/>
    </source>
</evidence>
<dbReference type="GO" id="GO:0009055">
    <property type="term" value="F:electron transfer activity"/>
    <property type="evidence" value="ECO:0007669"/>
    <property type="project" value="InterPro"/>
</dbReference>
<evidence type="ECO:0000259" key="7">
    <source>
        <dbReference type="PROSITE" id="PS51007"/>
    </source>
</evidence>
<proteinExistence type="predicted"/>
<dbReference type="AlphaFoldDB" id="A0A1S2MEM7"/>
<reference evidence="8 10" key="1">
    <citation type="submission" date="2016-10" db="EMBL/GenBank/DDBJ databases">
        <title>Draft genome sequences of four alkaliphilic bacteria belonging to the Anaerobacillus genus.</title>
        <authorList>
            <person name="Bassil N.M."/>
            <person name="Lloyd J.R."/>
        </authorList>
    </citation>
    <scope>NUCLEOTIDE SEQUENCE [LARGE SCALE GENOMIC DNA]</scope>
    <source>
        <strain evidence="8 10">NB2006</strain>
    </source>
</reference>
<evidence type="ECO:0000313" key="8">
    <source>
        <dbReference type="EMBL" id="OIJ23119.1"/>
    </source>
</evidence>
<feature type="compositionally biased region" description="Low complexity" evidence="5">
    <location>
        <begin position="31"/>
        <end position="44"/>
    </location>
</feature>
<dbReference type="GO" id="GO:0046872">
    <property type="term" value="F:metal ion binding"/>
    <property type="evidence" value="ECO:0007669"/>
    <property type="project" value="UniProtKB-KW"/>
</dbReference>
<keyword evidence="2 4" id="KW-0479">Metal-binding</keyword>
<dbReference type="RefSeq" id="WP_071315610.1">
    <property type="nucleotide sequence ID" value="NZ_CP063356.2"/>
</dbReference>
<gene>
    <name evidence="9" type="ORF">AWH56_004875</name>
    <name evidence="8" type="ORF">AWH56_02110</name>
</gene>
<reference evidence="9 10" key="2">
    <citation type="journal article" date="2017" name="Genome Announc.">
        <title>Draft Genome Sequences of Four Alkaliphilic Bacteria Belonging to the Anaerobacillus Genus.</title>
        <authorList>
            <person name="Bassil N.M."/>
            <person name="Lloyd J.R."/>
        </authorList>
    </citation>
    <scope>NUCLEOTIDE SEQUENCE [LARGE SCALE GENOMIC DNA]</scope>
    <source>
        <strain evidence="9 10">NB2006</strain>
    </source>
</reference>
<dbReference type="PROSITE" id="PS51257">
    <property type="entry name" value="PROKAR_LIPOPROTEIN"/>
    <property type="match status" value="1"/>
</dbReference>
<keyword evidence="6" id="KW-0732">Signal</keyword>
<dbReference type="OrthoDB" id="7933886at2"/>
<evidence type="ECO:0000256" key="6">
    <source>
        <dbReference type="SAM" id="SignalP"/>
    </source>
</evidence>
<keyword evidence="1 4" id="KW-0349">Heme</keyword>
<dbReference type="GO" id="GO:0020037">
    <property type="term" value="F:heme binding"/>
    <property type="evidence" value="ECO:0007669"/>
    <property type="project" value="InterPro"/>
</dbReference>
<dbReference type="PROSITE" id="PS51007">
    <property type="entry name" value="CYTC"/>
    <property type="match status" value="1"/>
</dbReference>
<evidence type="ECO:0000313" key="9">
    <source>
        <dbReference type="EMBL" id="QOY36985.1"/>
    </source>
</evidence>
<dbReference type="KEGG" id="aia:AWH56_004875"/>
<dbReference type="Proteomes" id="UP000180175">
    <property type="component" value="Chromosome"/>
</dbReference>
<dbReference type="EMBL" id="CP063356">
    <property type="protein sequence ID" value="QOY36985.1"/>
    <property type="molecule type" value="Genomic_DNA"/>
</dbReference>
<feature type="signal peptide" evidence="6">
    <location>
        <begin position="1"/>
        <end position="19"/>
    </location>
</feature>
<organism evidence="8 10">
    <name type="scientific">Anaerobacillus isosaccharinicus</name>
    <dbReference type="NCBI Taxonomy" id="1532552"/>
    <lineage>
        <taxon>Bacteria</taxon>
        <taxon>Bacillati</taxon>
        <taxon>Bacillota</taxon>
        <taxon>Bacilli</taxon>
        <taxon>Bacillales</taxon>
        <taxon>Bacillaceae</taxon>
        <taxon>Anaerobacillus</taxon>
    </lineage>
</organism>
<feature type="chain" id="PRO_5038219887" evidence="6">
    <location>
        <begin position="20"/>
        <end position="114"/>
    </location>
</feature>
<evidence type="ECO:0000256" key="5">
    <source>
        <dbReference type="SAM" id="MobiDB-lite"/>
    </source>
</evidence>
<dbReference type="Pfam" id="PF13442">
    <property type="entry name" value="Cytochrome_CBB3"/>
    <property type="match status" value="1"/>
</dbReference>
<reference evidence="9" key="4">
    <citation type="submission" date="2020-10" db="EMBL/GenBank/DDBJ databases">
        <authorList>
            <person name="Bassil N.M."/>
            <person name="Lloyd J.R."/>
        </authorList>
    </citation>
    <scope>NUCLEOTIDE SEQUENCE</scope>
    <source>
        <strain evidence="9">NB2006</strain>
    </source>
</reference>
<sequence>MKKLLTALFGAALILGACGGDEPTPAPAEPAPTETPATDETAAGTYDATRAQTAYQSCAGCHGGDLQGQGNNPAITGLTAEEVLLAIQEGPGIMPPNMVTGEEAENLAAWIAAQ</sequence>
<keyword evidence="10" id="KW-1185">Reference proteome</keyword>
<name>A0A1S2MEM7_9BACI</name>
<dbReference type="InterPro" id="IPR009056">
    <property type="entry name" value="Cyt_c-like_dom"/>
</dbReference>
<dbReference type="EMBL" id="LQXD01000004">
    <property type="protein sequence ID" value="OIJ23119.1"/>
    <property type="molecule type" value="Genomic_DNA"/>
</dbReference>
<dbReference type="SUPFAM" id="SSF46626">
    <property type="entry name" value="Cytochrome c"/>
    <property type="match status" value="1"/>
</dbReference>
<feature type="domain" description="Cytochrome c" evidence="7">
    <location>
        <begin position="46"/>
        <end position="114"/>
    </location>
</feature>
<evidence type="ECO:0000256" key="4">
    <source>
        <dbReference type="PROSITE-ProRule" id="PRU00433"/>
    </source>
</evidence>
<evidence type="ECO:0000256" key="3">
    <source>
        <dbReference type="ARBA" id="ARBA00023004"/>
    </source>
</evidence>
<dbReference type="InterPro" id="IPR036909">
    <property type="entry name" value="Cyt_c-like_dom_sf"/>
</dbReference>
<dbReference type="Gene3D" id="1.10.760.10">
    <property type="entry name" value="Cytochrome c-like domain"/>
    <property type="match status" value="1"/>
</dbReference>
<evidence type="ECO:0000313" key="10">
    <source>
        <dbReference type="Proteomes" id="UP000180175"/>
    </source>
</evidence>
<feature type="region of interest" description="Disordered" evidence="5">
    <location>
        <begin position="19"/>
        <end position="44"/>
    </location>
</feature>
<reference evidence="9 10" key="3">
    <citation type="journal article" date="2019" name="Int. J. Syst. Evol. Microbiol.">
        <title>Anaerobacillus isosaccharinicus sp. nov., an alkaliphilic bacterium which degrades isosaccharinic acid.</title>
        <authorList>
            <person name="Bassil N.M."/>
            <person name="Lloyd J.R."/>
        </authorList>
    </citation>
    <scope>NUCLEOTIDE SEQUENCE [LARGE SCALE GENOMIC DNA]</scope>
    <source>
        <strain evidence="9 10">NB2006</strain>
    </source>
</reference>
<accession>A0A1S2MEM7</accession>
<keyword evidence="3 4" id="KW-0408">Iron</keyword>
<evidence type="ECO:0000256" key="1">
    <source>
        <dbReference type="ARBA" id="ARBA00022617"/>
    </source>
</evidence>
<protein>
    <submittedName>
        <fullName evidence="9">Cytochrome c</fullName>
    </submittedName>
</protein>